<dbReference type="PANTHER" id="PTHR11069">
    <property type="entry name" value="GLUCOSYLCERAMIDASE"/>
    <property type="match status" value="1"/>
</dbReference>
<dbReference type="SUPFAM" id="SSF51445">
    <property type="entry name" value="(Trans)glycosidases"/>
    <property type="match status" value="1"/>
</dbReference>
<comment type="catalytic activity">
    <reaction evidence="1">
        <text>a beta-D-glucosyl-(1&lt;-&gt;1')-N-acylsphing-4-enine + H2O = an N-acylsphing-4-enine + D-glucose</text>
        <dbReference type="Rhea" id="RHEA:13269"/>
        <dbReference type="ChEBI" id="CHEBI:4167"/>
        <dbReference type="ChEBI" id="CHEBI:15377"/>
        <dbReference type="ChEBI" id="CHEBI:22801"/>
        <dbReference type="ChEBI" id="CHEBI:52639"/>
        <dbReference type="EC" id="3.2.1.45"/>
    </reaction>
    <physiologicalReaction direction="left-to-right" evidence="1">
        <dbReference type="Rhea" id="RHEA:13270"/>
    </physiologicalReaction>
</comment>
<dbReference type="PRINTS" id="PR00843">
    <property type="entry name" value="GLHYDRLASE30"/>
</dbReference>
<organism evidence="9 10">
    <name type="scientific">Porites lobata</name>
    <dbReference type="NCBI Taxonomy" id="104759"/>
    <lineage>
        <taxon>Eukaryota</taxon>
        <taxon>Metazoa</taxon>
        <taxon>Cnidaria</taxon>
        <taxon>Anthozoa</taxon>
        <taxon>Hexacorallia</taxon>
        <taxon>Scleractinia</taxon>
        <taxon>Fungiina</taxon>
        <taxon>Poritidae</taxon>
        <taxon>Porites</taxon>
    </lineage>
</organism>
<evidence type="ECO:0000256" key="5">
    <source>
        <dbReference type="ARBA" id="ARBA00022801"/>
    </source>
</evidence>
<dbReference type="Pfam" id="PF17189">
    <property type="entry name" value="Glyco_hydro_30C"/>
    <property type="match status" value="1"/>
</dbReference>
<evidence type="ECO:0000256" key="3">
    <source>
        <dbReference type="ARBA" id="ARBA00012658"/>
    </source>
</evidence>
<gene>
    <name evidence="9" type="ORF">PLOB_00030826</name>
</gene>
<evidence type="ECO:0000313" key="10">
    <source>
        <dbReference type="Proteomes" id="UP001159405"/>
    </source>
</evidence>
<evidence type="ECO:0000259" key="8">
    <source>
        <dbReference type="Pfam" id="PF17189"/>
    </source>
</evidence>
<dbReference type="EMBL" id="CALNXK010000004">
    <property type="protein sequence ID" value="CAH3036186.1"/>
    <property type="molecule type" value="Genomic_DNA"/>
</dbReference>
<evidence type="ECO:0000256" key="6">
    <source>
        <dbReference type="RuleBase" id="RU361188"/>
    </source>
</evidence>
<dbReference type="Gene3D" id="3.20.20.80">
    <property type="entry name" value="Glycosidases"/>
    <property type="match status" value="1"/>
</dbReference>
<dbReference type="Pfam" id="PF02055">
    <property type="entry name" value="Glyco_hydro_30"/>
    <property type="match status" value="1"/>
</dbReference>
<feature type="domain" description="Glycosyl hydrolase family 30 beta sandwich" evidence="8">
    <location>
        <begin position="459"/>
        <end position="523"/>
    </location>
</feature>
<keyword evidence="5 6" id="KW-0378">Hydrolase</keyword>
<sequence>MSPRSMLYEILGYLLGYSIAFSPPRYSKCNSKDFRHGGTVCVCSDQFCDSFTSGEPLSAQEYAVYTTSKAGDRFNLTTGTFSKTLGVKSTETVIKLAVNKSVTFQSILGFGGAFTDAASINIHNISDSLKEKLLDSYFSDMGIEYTIGRIPMASCDFSTRPYSYNDHEGDLAMANFSLAQEDLKLKIPLILYARMKSKRNIFMFGSPWSAPAWMKTNDKMTGFGQLKGKTGDKYHKAWAMYFAKFLEAYKEKGVDVQAVTVQNEPSDGFIPFFKFQCMGYTAKMERDFIKEDLGPTLAARGHGDVKIIMLDDQRIFLSSWAETILSDPVAAKFVSGIGVHWYMDKFEPATVLTDTHNKFPDHFILSTEACNDPLTSKPPIVSLGDWSRGNKYSHSIIEDLSNWSTGWVDWNLALNMEGGPNWVKNFVDSPIIVDAENGLFYKQPMFYHLGHFSKFVPAGSKRIQVTANEQSSLQFIGFTTPSPYASTVVVVLNTSDQEIALEIHDEDLGVIRETVPVSSIQTYIW</sequence>
<name>A0ABN8MUB2_9CNID</name>
<keyword evidence="6" id="KW-0746">Sphingolipid metabolism</keyword>
<dbReference type="Proteomes" id="UP001159405">
    <property type="component" value="Unassembled WGS sequence"/>
</dbReference>
<feature type="domain" description="Glycosyl hydrolase family 30 TIM-barrel" evidence="7">
    <location>
        <begin position="107"/>
        <end position="456"/>
    </location>
</feature>
<dbReference type="InterPro" id="IPR033453">
    <property type="entry name" value="Glyco_hydro_30_TIM-barrel"/>
</dbReference>
<accession>A0ABN8MUB2</accession>
<keyword evidence="10" id="KW-1185">Reference proteome</keyword>
<evidence type="ECO:0000256" key="1">
    <source>
        <dbReference type="ARBA" id="ARBA00001013"/>
    </source>
</evidence>
<comment type="similarity">
    <text evidence="2 6">Belongs to the glycosyl hydrolase 30 family.</text>
</comment>
<dbReference type="InterPro" id="IPR033452">
    <property type="entry name" value="GH30_C"/>
</dbReference>
<protein>
    <recommendedName>
        <fullName evidence="3 6">Glucosylceramidase</fullName>
        <ecNumber evidence="3 6">3.2.1.45</ecNumber>
    </recommendedName>
</protein>
<keyword evidence="4" id="KW-0732">Signal</keyword>
<evidence type="ECO:0000313" key="9">
    <source>
        <dbReference type="EMBL" id="CAH3036186.1"/>
    </source>
</evidence>
<evidence type="ECO:0000256" key="4">
    <source>
        <dbReference type="ARBA" id="ARBA00022729"/>
    </source>
</evidence>
<evidence type="ECO:0000259" key="7">
    <source>
        <dbReference type="Pfam" id="PF02055"/>
    </source>
</evidence>
<evidence type="ECO:0000256" key="2">
    <source>
        <dbReference type="ARBA" id="ARBA00005382"/>
    </source>
</evidence>
<keyword evidence="6" id="KW-0326">Glycosidase</keyword>
<dbReference type="EC" id="3.2.1.45" evidence="3 6"/>
<proteinExistence type="inferred from homology"/>
<reference evidence="9 10" key="1">
    <citation type="submission" date="2022-05" db="EMBL/GenBank/DDBJ databases">
        <authorList>
            <consortium name="Genoscope - CEA"/>
            <person name="William W."/>
        </authorList>
    </citation>
    <scope>NUCLEOTIDE SEQUENCE [LARGE SCALE GENOMIC DNA]</scope>
</reference>
<dbReference type="PANTHER" id="PTHR11069:SF23">
    <property type="entry name" value="LYSOSOMAL ACID GLUCOSYLCERAMIDASE"/>
    <property type="match status" value="1"/>
</dbReference>
<dbReference type="InterPro" id="IPR001139">
    <property type="entry name" value="Glyco_hydro_30"/>
</dbReference>
<comment type="caution">
    <text evidence="9">The sequence shown here is derived from an EMBL/GenBank/DDBJ whole genome shotgun (WGS) entry which is preliminary data.</text>
</comment>
<dbReference type="InterPro" id="IPR017853">
    <property type="entry name" value="GH"/>
</dbReference>
<keyword evidence="6" id="KW-0443">Lipid metabolism</keyword>